<dbReference type="FunFam" id="2.10.25.10:FF:000038">
    <property type="entry name" value="Fibrillin 2"/>
    <property type="match status" value="1"/>
</dbReference>
<dbReference type="AlphaFoldDB" id="A0A9D3YZS2"/>
<accession>A0A9D3YZS2</accession>
<dbReference type="Pfam" id="PF07645">
    <property type="entry name" value="EGF_CA"/>
    <property type="match status" value="2"/>
</dbReference>
<evidence type="ECO:0000256" key="3">
    <source>
        <dbReference type="ARBA" id="ARBA00022737"/>
    </source>
</evidence>
<dbReference type="InterPro" id="IPR000742">
    <property type="entry name" value="EGF"/>
</dbReference>
<dbReference type="InterPro" id="IPR052235">
    <property type="entry name" value="Nephronectin_domain"/>
</dbReference>
<feature type="domain" description="EGF-like" evidence="6">
    <location>
        <begin position="163"/>
        <end position="203"/>
    </location>
</feature>
<reference evidence="7" key="2">
    <citation type="submission" date="2020-11" db="EMBL/GenBank/DDBJ databases">
        <authorList>
            <person name="McCartney M.A."/>
            <person name="Auch B."/>
            <person name="Kono T."/>
            <person name="Mallez S."/>
            <person name="Becker A."/>
            <person name="Gohl D.M."/>
            <person name="Silverstein K.A.T."/>
            <person name="Koren S."/>
            <person name="Bechman K.B."/>
            <person name="Herman A."/>
            <person name="Abrahante J.E."/>
            <person name="Garbe J."/>
        </authorList>
    </citation>
    <scope>NUCLEOTIDE SEQUENCE</scope>
    <source>
        <strain evidence="7">Duluth1</strain>
        <tissue evidence="7">Whole animal</tissue>
    </source>
</reference>
<proteinExistence type="predicted"/>
<feature type="domain" description="EGF-like" evidence="6">
    <location>
        <begin position="76"/>
        <end position="116"/>
    </location>
</feature>
<dbReference type="PROSITE" id="PS50026">
    <property type="entry name" value="EGF_3"/>
    <property type="match status" value="2"/>
</dbReference>
<evidence type="ECO:0000256" key="1">
    <source>
        <dbReference type="ARBA" id="ARBA00022536"/>
    </source>
</evidence>
<dbReference type="PROSITE" id="PS01187">
    <property type="entry name" value="EGF_CA"/>
    <property type="match status" value="2"/>
</dbReference>
<evidence type="ECO:0000313" key="8">
    <source>
        <dbReference type="Proteomes" id="UP000828390"/>
    </source>
</evidence>
<dbReference type="PROSITE" id="PS01186">
    <property type="entry name" value="EGF_2"/>
    <property type="match status" value="2"/>
</dbReference>
<dbReference type="SUPFAM" id="SSF57184">
    <property type="entry name" value="Growth factor receptor domain"/>
    <property type="match status" value="1"/>
</dbReference>
<sequence length="213" mass="22618">MFGTHNCQTIARCSNTHGSFTCLFETACSDNKYGNGCNTPCNCNTTNALVSTQTCNHVNGTCLCNAQWEGATCEADIDECKLGTHNCRQNSTCANNNGSFTCPCNIGYTGVSGVCETCVDGNWGVQCNRSCECVANNTQTTCDKVTGVCTCKTGWKGTTCGENRDECTEGTHNCRQNSTCANNNGSFTCPCNIGYTDVAGVCTGKHASYLYAQ</sequence>
<evidence type="ECO:0000256" key="5">
    <source>
        <dbReference type="PROSITE-ProRule" id="PRU00076"/>
    </source>
</evidence>
<dbReference type="Gene3D" id="2.170.300.10">
    <property type="entry name" value="Tie2 ligand-binding domain superfamily"/>
    <property type="match status" value="1"/>
</dbReference>
<dbReference type="GO" id="GO:0005509">
    <property type="term" value="F:calcium ion binding"/>
    <property type="evidence" value="ECO:0007669"/>
    <property type="project" value="InterPro"/>
</dbReference>
<dbReference type="InterPro" id="IPR000152">
    <property type="entry name" value="EGF-type_Asp/Asn_hydroxyl_site"/>
</dbReference>
<evidence type="ECO:0000259" key="6">
    <source>
        <dbReference type="PROSITE" id="PS50026"/>
    </source>
</evidence>
<dbReference type="InterPro" id="IPR049883">
    <property type="entry name" value="NOTCH1_EGF-like"/>
</dbReference>
<organism evidence="7 8">
    <name type="scientific">Dreissena polymorpha</name>
    <name type="common">Zebra mussel</name>
    <name type="synonym">Mytilus polymorpha</name>
    <dbReference type="NCBI Taxonomy" id="45954"/>
    <lineage>
        <taxon>Eukaryota</taxon>
        <taxon>Metazoa</taxon>
        <taxon>Spiralia</taxon>
        <taxon>Lophotrochozoa</taxon>
        <taxon>Mollusca</taxon>
        <taxon>Bivalvia</taxon>
        <taxon>Autobranchia</taxon>
        <taxon>Heteroconchia</taxon>
        <taxon>Euheterodonta</taxon>
        <taxon>Imparidentia</taxon>
        <taxon>Neoheterodontei</taxon>
        <taxon>Myida</taxon>
        <taxon>Dreissenoidea</taxon>
        <taxon>Dreissenidae</taxon>
        <taxon>Dreissena</taxon>
    </lineage>
</organism>
<dbReference type="EMBL" id="JAIWYP010000014">
    <property type="protein sequence ID" value="KAH3710310.1"/>
    <property type="molecule type" value="Genomic_DNA"/>
</dbReference>
<dbReference type="SMART" id="SM00181">
    <property type="entry name" value="EGF"/>
    <property type="match status" value="4"/>
</dbReference>
<protein>
    <recommendedName>
        <fullName evidence="6">EGF-like domain-containing protein</fullName>
    </recommendedName>
</protein>
<reference evidence="7" key="1">
    <citation type="journal article" date="2019" name="bioRxiv">
        <title>The Genome of the Zebra Mussel, Dreissena polymorpha: A Resource for Invasive Species Research.</title>
        <authorList>
            <person name="McCartney M.A."/>
            <person name="Auch B."/>
            <person name="Kono T."/>
            <person name="Mallez S."/>
            <person name="Zhang Y."/>
            <person name="Obille A."/>
            <person name="Becker A."/>
            <person name="Abrahante J.E."/>
            <person name="Garbe J."/>
            <person name="Badalamenti J.P."/>
            <person name="Herman A."/>
            <person name="Mangelson H."/>
            <person name="Liachko I."/>
            <person name="Sullivan S."/>
            <person name="Sone E.D."/>
            <person name="Koren S."/>
            <person name="Silverstein K.A.T."/>
            <person name="Beckman K.B."/>
            <person name="Gohl D.M."/>
        </authorList>
    </citation>
    <scope>NUCLEOTIDE SEQUENCE</scope>
    <source>
        <strain evidence="7">Duluth1</strain>
        <tissue evidence="7">Whole animal</tissue>
    </source>
</reference>
<dbReference type="InterPro" id="IPR018097">
    <property type="entry name" value="EGF_Ca-bd_CS"/>
</dbReference>
<comment type="caution">
    <text evidence="7">The sequence shown here is derived from an EMBL/GenBank/DDBJ whole genome shotgun (WGS) entry which is preliminary data.</text>
</comment>
<name>A0A9D3YZS2_DREPO</name>
<keyword evidence="4" id="KW-1015">Disulfide bond</keyword>
<dbReference type="InterPro" id="IPR009030">
    <property type="entry name" value="Growth_fac_rcpt_cys_sf"/>
</dbReference>
<evidence type="ECO:0000256" key="4">
    <source>
        <dbReference type="ARBA" id="ARBA00023157"/>
    </source>
</evidence>
<comment type="caution">
    <text evidence="5">Lacks conserved residue(s) required for the propagation of feature annotation.</text>
</comment>
<evidence type="ECO:0000256" key="2">
    <source>
        <dbReference type="ARBA" id="ARBA00022729"/>
    </source>
</evidence>
<evidence type="ECO:0000313" key="7">
    <source>
        <dbReference type="EMBL" id="KAH3710310.1"/>
    </source>
</evidence>
<gene>
    <name evidence="7" type="ORF">DPMN_069785</name>
</gene>
<dbReference type="SMART" id="SM00179">
    <property type="entry name" value="EGF_CA"/>
    <property type="match status" value="2"/>
</dbReference>
<dbReference type="PANTHER" id="PTHR24050:SF28">
    <property type="entry name" value="UROMODULIN-LIKE"/>
    <property type="match status" value="1"/>
</dbReference>
<keyword evidence="2" id="KW-0732">Signal</keyword>
<dbReference type="PANTHER" id="PTHR24050">
    <property type="entry name" value="PA14 DOMAIN-CONTAINING PROTEIN"/>
    <property type="match status" value="1"/>
</dbReference>
<keyword evidence="3" id="KW-0677">Repeat</keyword>
<keyword evidence="8" id="KW-1185">Reference proteome</keyword>
<dbReference type="Gene3D" id="2.10.25.10">
    <property type="entry name" value="Laminin"/>
    <property type="match status" value="2"/>
</dbReference>
<keyword evidence="1 5" id="KW-0245">EGF-like domain</keyword>
<dbReference type="SUPFAM" id="SSF57196">
    <property type="entry name" value="EGF/Laminin"/>
    <property type="match status" value="2"/>
</dbReference>
<dbReference type="InterPro" id="IPR001881">
    <property type="entry name" value="EGF-like_Ca-bd_dom"/>
</dbReference>
<dbReference type="PROSITE" id="PS00010">
    <property type="entry name" value="ASX_HYDROXYL"/>
    <property type="match status" value="2"/>
</dbReference>
<dbReference type="Proteomes" id="UP000828390">
    <property type="component" value="Unassembled WGS sequence"/>
</dbReference>